<keyword evidence="2" id="KW-0206">Cytoskeleton</keyword>
<dbReference type="RefSeq" id="XP_627938.1">
    <property type="nucleotide sequence ID" value="XM_627938.1"/>
</dbReference>
<feature type="non-terminal residue" evidence="5">
    <location>
        <position position="1"/>
    </location>
</feature>
<dbReference type="Gene3D" id="3.30.420.40">
    <property type="match status" value="2"/>
</dbReference>
<evidence type="ECO:0000256" key="4">
    <source>
        <dbReference type="RuleBase" id="RU000487"/>
    </source>
</evidence>
<comment type="similarity">
    <text evidence="4">Belongs to the actin family.</text>
</comment>
<dbReference type="AlphaFoldDB" id="Q5CSX9"/>
<name>Q5CSX9_CRYPI</name>
<comment type="catalytic activity">
    <reaction evidence="3">
        <text>ATP + H2O = ADP + phosphate + H(+)</text>
        <dbReference type="Rhea" id="RHEA:13065"/>
        <dbReference type="ChEBI" id="CHEBI:15377"/>
        <dbReference type="ChEBI" id="CHEBI:15378"/>
        <dbReference type="ChEBI" id="CHEBI:30616"/>
        <dbReference type="ChEBI" id="CHEBI:43474"/>
        <dbReference type="ChEBI" id="CHEBI:456216"/>
    </reaction>
</comment>
<comment type="subcellular location">
    <subcellularLocation>
        <location evidence="1">Cytoplasm</location>
        <location evidence="1">Cytoskeleton</location>
    </subcellularLocation>
</comment>
<dbReference type="OMA" id="IDHGHIS"/>
<dbReference type="PRINTS" id="PR00190">
    <property type="entry name" value="ACTIN"/>
</dbReference>
<organism evidence="5 6">
    <name type="scientific">Cryptosporidium parvum (strain Iowa II)</name>
    <dbReference type="NCBI Taxonomy" id="353152"/>
    <lineage>
        <taxon>Eukaryota</taxon>
        <taxon>Sar</taxon>
        <taxon>Alveolata</taxon>
        <taxon>Apicomplexa</taxon>
        <taxon>Conoidasida</taxon>
        <taxon>Coccidia</taxon>
        <taxon>Eucoccidiorida</taxon>
        <taxon>Eimeriorina</taxon>
        <taxon>Cryptosporidiidae</taxon>
        <taxon>Cryptosporidium</taxon>
    </lineage>
</organism>
<dbReference type="KEGG" id="cpv:cgd1_920"/>
<evidence type="ECO:0000256" key="3">
    <source>
        <dbReference type="ARBA" id="ARBA00049360"/>
    </source>
</evidence>
<accession>Q5CSX9</accession>
<protein>
    <submittedName>
        <fullName evidence="5">Actin</fullName>
    </submittedName>
</protein>
<dbReference type="GeneID" id="3371369"/>
<comment type="caution">
    <text evidence="5">The sequence shown here is derived from an EMBL/GenBank/DDBJ whole genome shotgun (WGS) entry which is preliminary data.</text>
</comment>
<dbReference type="GO" id="GO:0005856">
    <property type="term" value="C:cytoskeleton"/>
    <property type="evidence" value="ECO:0007669"/>
    <property type="project" value="UniProtKB-SubCell"/>
</dbReference>
<dbReference type="SMART" id="SM00268">
    <property type="entry name" value="ACTIN"/>
    <property type="match status" value="1"/>
</dbReference>
<dbReference type="InterPro" id="IPR004000">
    <property type="entry name" value="Actin"/>
</dbReference>
<dbReference type="Proteomes" id="UP000006726">
    <property type="component" value="Chromosome 1"/>
</dbReference>
<proteinExistence type="inferred from homology"/>
<evidence type="ECO:0000313" key="6">
    <source>
        <dbReference type="Proteomes" id="UP000006726"/>
    </source>
</evidence>
<dbReference type="EMBL" id="AAEE01000006">
    <property type="protein sequence ID" value="EAK88581.1"/>
    <property type="molecule type" value="Genomic_DNA"/>
</dbReference>
<reference evidence="5 6" key="1">
    <citation type="journal article" date="2004" name="Science">
        <title>Complete genome sequence of the apicomplexan, Cryptosporidium parvum.</title>
        <authorList>
            <person name="Abrahamsen M.S."/>
            <person name="Templeton T.J."/>
            <person name="Enomoto S."/>
            <person name="Abrahante J.E."/>
            <person name="Zhu G."/>
            <person name="Lancto C.A."/>
            <person name="Deng M."/>
            <person name="Liu C."/>
            <person name="Widmer G."/>
            <person name="Tzipori S."/>
            <person name="Buck G.A."/>
            <person name="Xu P."/>
            <person name="Bankier A.T."/>
            <person name="Dear P.H."/>
            <person name="Konfortov B.A."/>
            <person name="Spriggs H.F."/>
            <person name="Iyer L."/>
            <person name="Anantharaman V."/>
            <person name="Aravind L."/>
            <person name="Kapur V."/>
        </authorList>
    </citation>
    <scope>NUCLEOTIDE SEQUENCE [LARGE SCALE GENOMIC DNA]</scope>
    <source>
        <strain evidence="6">Iowa II</strain>
    </source>
</reference>
<keyword evidence="2" id="KW-0963">Cytoplasm</keyword>
<dbReference type="FunFam" id="3.90.640.10:FF:000007">
    <property type="entry name" value="Actin like 7B"/>
    <property type="match status" value="1"/>
</dbReference>
<dbReference type="InParanoid" id="Q5CSX9"/>
<evidence type="ECO:0000256" key="2">
    <source>
        <dbReference type="ARBA" id="ARBA00023212"/>
    </source>
</evidence>
<dbReference type="STRING" id="353152.Q5CSX9"/>
<gene>
    <name evidence="5" type="ORF">cgd1_920</name>
</gene>
<dbReference type="InterPro" id="IPR043129">
    <property type="entry name" value="ATPase_NBD"/>
</dbReference>
<evidence type="ECO:0000313" key="5">
    <source>
        <dbReference type="EMBL" id="EAK88581.1"/>
    </source>
</evidence>
<dbReference type="Pfam" id="PF00022">
    <property type="entry name" value="Actin"/>
    <property type="match status" value="1"/>
</dbReference>
<dbReference type="PANTHER" id="PTHR11937">
    <property type="entry name" value="ACTIN"/>
    <property type="match status" value="1"/>
</dbReference>
<evidence type="ECO:0000256" key="1">
    <source>
        <dbReference type="ARBA" id="ARBA00004245"/>
    </source>
</evidence>
<dbReference type="FunFam" id="3.30.420.40:FF:000050">
    <property type="entry name" value="Actin, alpha skeletal muscle"/>
    <property type="match status" value="1"/>
</dbReference>
<dbReference type="Gene3D" id="3.90.640.10">
    <property type="entry name" value="Actin, Chain A, domain 4"/>
    <property type="match status" value="1"/>
</dbReference>
<sequence>LYLKKKMSSFSGDQAANGEQCIVIDCGSAYMKAGTDSDKSPTCIFPSMVGQYRSRYVPEDEDNNPIFVGEEAIAQRKKLSLTFPIDHGHIDDWTKFEELLNYLFYRGLDIDPIDSSVIITKPPLCSNRHEEKITELMFEMFQTQSLNIALQGLMALYSAGRTTGVACDIGEGVTQVVPVYDGYCDSSSLRRADIGGQEITMYLQKLLSDKGYIATTRDDLEHVRIIKETLCYIAKDPAAENERPEEEINEVYTLPDGLTLHDEHTNKIEIDKERFYAPEVIFDPKLIMRDVQPVHELIMESIMSSPMEVRKTLMGSILLSGGTSLTTGIEERLEEELMYICPSQAKSNIRVTPADDRNYAIWKGAQLFSALRDYQENLWISRDEYLEEGVNICIKKQPFFSSIPK</sequence>
<dbReference type="SUPFAM" id="SSF53067">
    <property type="entry name" value="Actin-like ATPase domain"/>
    <property type="match status" value="2"/>
</dbReference>
<dbReference type="OrthoDB" id="5132116at2759"/>
<keyword evidence="6" id="KW-1185">Reference proteome</keyword>